<accession>A0A922KV90</accession>
<dbReference type="Proteomes" id="UP000790347">
    <property type="component" value="Unassembled WGS sequence"/>
</dbReference>
<organism evidence="1 2">
    <name type="scientific">Dermatophagoides farinae</name>
    <name type="common">American house dust mite</name>
    <dbReference type="NCBI Taxonomy" id="6954"/>
    <lineage>
        <taxon>Eukaryota</taxon>
        <taxon>Metazoa</taxon>
        <taxon>Ecdysozoa</taxon>
        <taxon>Arthropoda</taxon>
        <taxon>Chelicerata</taxon>
        <taxon>Arachnida</taxon>
        <taxon>Acari</taxon>
        <taxon>Acariformes</taxon>
        <taxon>Sarcoptiformes</taxon>
        <taxon>Astigmata</taxon>
        <taxon>Psoroptidia</taxon>
        <taxon>Analgoidea</taxon>
        <taxon>Pyroglyphidae</taxon>
        <taxon>Dermatophagoidinae</taxon>
        <taxon>Dermatophagoides</taxon>
    </lineage>
</organism>
<evidence type="ECO:0000313" key="2">
    <source>
        <dbReference type="Proteomes" id="UP000790347"/>
    </source>
</evidence>
<dbReference type="EMBL" id="ASGP02000007">
    <property type="protein sequence ID" value="KAH9497461.1"/>
    <property type="molecule type" value="Genomic_DNA"/>
</dbReference>
<gene>
    <name evidence="1" type="ORF">DERF_013454</name>
</gene>
<protein>
    <submittedName>
        <fullName evidence="1">Uncharacterized protein</fullName>
    </submittedName>
</protein>
<sequence length="42" mass="4763">MNNVRQRFLSSLKLSTTSNNSFSALDKTSKTVIFQIHLFNAC</sequence>
<reference evidence="1" key="1">
    <citation type="submission" date="2013-05" db="EMBL/GenBank/DDBJ databases">
        <authorList>
            <person name="Yim A.K.Y."/>
            <person name="Chan T.F."/>
            <person name="Ji K.M."/>
            <person name="Liu X.Y."/>
            <person name="Zhou J.W."/>
            <person name="Li R.Q."/>
            <person name="Yang K.Y."/>
            <person name="Li J."/>
            <person name="Li M."/>
            <person name="Law P.T.W."/>
            <person name="Wu Y.L."/>
            <person name="Cai Z.L."/>
            <person name="Qin H."/>
            <person name="Bao Y."/>
            <person name="Leung R.K.K."/>
            <person name="Ng P.K.S."/>
            <person name="Zou J."/>
            <person name="Zhong X.J."/>
            <person name="Ran P.X."/>
            <person name="Zhong N.S."/>
            <person name="Liu Z.G."/>
            <person name="Tsui S.K.W."/>
        </authorList>
    </citation>
    <scope>NUCLEOTIDE SEQUENCE</scope>
    <source>
        <strain evidence="1">Derf</strain>
        <tissue evidence="1">Whole organism</tissue>
    </source>
</reference>
<proteinExistence type="predicted"/>
<evidence type="ECO:0000313" key="1">
    <source>
        <dbReference type="EMBL" id="KAH9497461.1"/>
    </source>
</evidence>
<keyword evidence="2" id="KW-1185">Reference proteome</keyword>
<reference evidence="1" key="2">
    <citation type="journal article" date="2022" name="Res Sq">
        <title>Comparative Genomics Reveals Insights into the Divergent Evolution of Astigmatic Mites and Household Pest Adaptations.</title>
        <authorList>
            <person name="Xiong Q."/>
            <person name="Wan A.T.-Y."/>
            <person name="Liu X.-Y."/>
            <person name="Fung C.S.-H."/>
            <person name="Xiao X."/>
            <person name="Malainual N."/>
            <person name="Hou J."/>
            <person name="Wang L."/>
            <person name="Wang M."/>
            <person name="Yang K."/>
            <person name="Cui Y."/>
            <person name="Leung E."/>
            <person name="Nong W."/>
            <person name="Shin S.-K."/>
            <person name="Au S."/>
            <person name="Jeong K.Y."/>
            <person name="Chew F.T."/>
            <person name="Hui J."/>
            <person name="Leung T.F."/>
            <person name="Tungtrongchitr A."/>
            <person name="Zhong N."/>
            <person name="Liu Z."/>
            <person name="Tsui S."/>
        </authorList>
    </citation>
    <scope>NUCLEOTIDE SEQUENCE</scope>
    <source>
        <strain evidence="1">Derf</strain>
        <tissue evidence="1">Whole organism</tissue>
    </source>
</reference>
<dbReference type="AlphaFoldDB" id="A0A922KV90"/>
<name>A0A922KV90_DERFA</name>
<comment type="caution">
    <text evidence="1">The sequence shown here is derived from an EMBL/GenBank/DDBJ whole genome shotgun (WGS) entry which is preliminary data.</text>
</comment>